<evidence type="ECO:0000313" key="1">
    <source>
        <dbReference type="EMBL" id="KKQ01574.1"/>
    </source>
</evidence>
<gene>
    <name evidence="1" type="ORF">US11_C0006G0016</name>
</gene>
<dbReference type="Proteomes" id="UP000034344">
    <property type="component" value="Unassembled WGS sequence"/>
</dbReference>
<evidence type="ECO:0000313" key="2">
    <source>
        <dbReference type="Proteomes" id="UP000034344"/>
    </source>
</evidence>
<dbReference type="EMBL" id="LBRS01000006">
    <property type="protein sequence ID" value="KKQ01574.1"/>
    <property type="molecule type" value="Genomic_DNA"/>
</dbReference>
<comment type="caution">
    <text evidence="1">The sequence shown here is derived from an EMBL/GenBank/DDBJ whole genome shotgun (WGS) entry which is preliminary data.</text>
</comment>
<reference evidence="1 2" key="1">
    <citation type="journal article" date="2015" name="Nature">
        <title>rRNA introns, odd ribosomes, and small enigmatic genomes across a large radiation of phyla.</title>
        <authorList>
            <person name="Brown C.T."/>
            <person name="Hug L.A."/>
            <person name="Thomas B.C."/>
            <person name="Sharon I."/>
            <person name="Castelle C.J."/>
            <person name="Singh A."/>
            <person name="Wilkins M.J."/>
            <person name="Williams K.H."/>
            <person name="Banfield J.F."/>
        </authorList>
    </citation>
    <scope>NUCLEOTIDE SEQUENCE [LARGE SCALE GENOMIC DNA]</scope>
</reference>
<name>A0A0G0GP30_9BACT</name>
<sequence length="53" mass="6384">MYDIDKRNKFCYRCLQLSDYANRVKKEHYYSSSPYTSGSDALFFYTESNSAYR</sequence>
<dbReference type="STRING" id="1618480.US11_C0006G0016"/>
<accession>A0A0G0GP30</accession>
<protein>
    <submittedName>
        <fullName evidence="1">Uncharacterized protein</fullName>
    </submittedName>
</protein>
<proteinExistence type="predicted"/>
<dbReference type="AlphaFoldDB" id="A0A0G0GP30"/>
<organism evidence="1 2">
    <name type="scientific">Candidatus Roizmanbacteria bacterium GW2011_GWA2_36_23</name>
    <dbReference type="NCBI Taxonomy" id="1618480"/>
    <lineage>
        <taxon>Bacteria</taxon>
        <taxon>Candidatus Roizmaniibacteriota</taxon>
    </lineage>
</organism>